<proteinExistence type="predicted"/>
<dbReference type="EMBL" id="ADMD01000002">
    <property type="protein sequence ID" value="EJZ84229.1"/>
    <property type="molecule type" value="Genomic_DNA"/>
</dbReference>
<protein>
    <submittedName>
        <fullName evidence="1">Uncharacterized protein</fullName>
    </submittedName>
</protein>
<dbReference type="AlphaFoldDB" id="K0YXD7"/>
<dbReference type="HOGENOM" id="CLU_3367355_0_0_11"/>
<sequence length="35" mass="3729">MVTSGVNEDGCREVVGCAEGFAKSRECWRGLLVVA</sequence>
<evidence type="ECO:0000313" key="2">
    <source>
        <dbReference type="Proteomes" id="UP000006069"/>
    </source>
</evidence>
<keyword evidence="2" id="KW-1185">Reference proteome</keyword>
<organism evidence="1 2">
    <name type="scientific">Slackia piriformis YIT 12062</name>
    <dbReference type="NCBI Taxonomy" id="742818"/>
    <lineage>
        <taxon>Bacteria</taxon>
        <taxon>Bacillati</taxon>
        <taxon>Actinomycetota</taxon>
        <taxon>Coriobacteriia</taxon>
        <taxon>Eggerthellales</taxon>
        <taxon>Eggerthellaceae</taxon>
        <taxon>Slackia</taxon>
    </lineage>
</organism>
<name>K0YXD7_9ACTN</name>
<reference evidence="1 2" key="1">
    <citation type="submission" date="2012-08" db="EMBL/GenBank/DDBJ databases">
        <title>The Genome Sequence of Slackia piriformis YIT 12062.</title>
        <authorList>
            <consortium name="The Broad Institute Genome Sequencing Platform"/>
            <person name="Earl A."/>
            <person name="Ward D."/>
            <person name="Feldgarden M."/>
            <person name="Gevers D."/>
            <person name="Morotomi M."/>
            <person name="Walker B."/>
            <person name="Young S.K."/>
            <person name="Zeng Q."/>
            <person name="Gargeya S."/>
            <person name="Fitzgerald M."/>
            <person name="Haas B."/>
            <person name="Abouelleil A."/>
            <person name="Alvarado L."/>
            <person name="Arachchi H.M."/>
            <person name="Berlin A.M."/>
            <person name="Chapman S.B."/>
            <person name="Goldberg J."/>
            <person name="Griggs A."/>
            <person name="Gujja S."/>
            <person name="Hansen M."/>
            <person name="Howarth C."/>
            <person name="Imamovic A."/>
            <person name="Larimer J."/>
            <person name="McCowen C."/>
            <person name="Montmayeur A."/>
            <person name="Murphy C."/>
            <person name="Neiman D."/>
            <person name="Pearson M."/>
            <person name="Priest M."/>
            <person name="Roberts A."/>
            <person name="Saif S."/>
            <person name="Shea T."/>
            <person name="Sisk P."/>
            <person name="Sykes S."/>
            <person name="Wortman J."/>
            <person name="Nusbaum C."/>
            <person name="Birren B."/>
        </authorList>
    </citation>
    <scope>NUCLEOTIDE SEQUENCE [LARGE SCALE GENOMIC DNA]</scope>
    <source>
        <strain evidence="1 2">YIT 12062</strain>
    </source>
</reference>
<dbReference type="Proteomes" id="UP000006069">
    <property type="component" value="Unassembled WGS sequence"/>
</dbReference>
<evidence type="ECO:0000313" key="1">
    <source>
        <dbReference type="EMBL" id="EJZ84229.1"/>
    </source>
</evidence>
<comment type="caution">
    <text evidence="1">The sequence shown here is derived from an EMBL/GenBank/DDBJ whole genome shotgun (WGS) entry which is preliminary data.</text>
</comment>
<dbReference type="InParanoid" id="K0YXD7"/>
<gene>
    <name evidence="1" type="ORF">HMPREF9451_00538</name>
</gene>
<accession>K0YXD7</accession>